<protein>
    <submittedName>
        <fullName evidence="1">Uncharacterized protein</fullName>
    </submittedName>
</protein>
<dbReference type="EMBL" id="VSSQ01072298">
    <property type="protein sequence ID" value="MPN23708.1"/>
    <property type="molecule type" value="Genomic_DNA"/>
</dbReference>
<name>A0A645G9Y8_9ZZZZ</name>
<reference evidence="1" key="1">
    <citation type="submission" date="2019-08" db="EMBL/GenBank/DDBJ databases">
        <authorList>
            <person name="Kucharzyk K."/>
            <person name="Murdoch R.W."/>
            <person name="Higgins S."/>
            <person name="Loffler F."/>
        </authorList>
    </citation>
    <scope>NUCLEOTIDE SEQUENCE</scope>
</reference>
<gene>
    <name evidence="1" type="ORF">SDC9_171101</name>
</gene>
<accession>A0A645G9Y8</accession>
<sequence>MIHREQTIGEMTVLLERLLYYPARRTFVLYAFIPVIDCEVMPWEVDPIVSINGVPLAAPPRDTYDRAIDPTTPKPFETDIEEWIDFYGLDTNRFCWYDFTFAAPDNMLDMPDSFTLDFSWDVSDLGTDATRKFIGTFVFEVPLQKNDYLAFDARNRDYDLQWKRAMIEAYGIVNEF</sequence>
<evidence type="ECO:0000313" key="1">
    <source>
        <dbReference type="EMBL" id="MPN23708.1"/>
    </source>
</evidence>
<comment type="caution">
    <text evidence="1">The sequence shown here is derived from an EMBL/GenBank/DDBJ whole genome shotgun (WGS) entry which is preliminary data.</text>
</comment>
<dbReference type="AlphaFoldDB" id="A0A645G9Y8"/>
<organism evidence="1">
    <name type="scientific">bioreactor metagenome</name>
    <dbReference type="NCBI Taxonomy" id="1076179"/>
    <lineage>
        <taxon>unclassified sequences</taxon>
        <taxon>metagenomes</taxon>
        <taxon>ecological metagenomes</taxon>
    </lineage>
</organism>
<proteinExistence type="predicted"/>